<dbReference type="EMBL" id="QXFV01013756">
    <property type="protein sequence ID" value="KAE8950638.1"/>
    <property type="molecule type" value="Genomic_DNA"/>
</dbReference>
<evidence type="ECO:0000313" key="2">
    <source>
        <dbReference type="Proteomes" id="UP000429607"/>
    </source>
</evidence>
<reference evidence="1 2" key="1">
    <citation type="submission" date="2018-09" db="EMBL/GenBank/DDBJ databases">
        <title>Genomic investigation of the strawberry pathogen Phytophthora fragariae indicates pathogenicity is determined by transcriptional variation in three key races.</title>
        <authorList>
            <person name="Adams T.M."/>
            <person name="Armitage A.D."/>
            <person name="Sobczyk M.K."/>
            <person name="Bates H.J."/>
            <person name="Dunwell J.M."/>
            <person name="Nellist C.F."/>
            <person name="Harrison R.J."/>
        </authorList>
    </citation>
    <scope>NUCLEOTIDE SEQUENCE [LARGE SCALE GENOMIC DNA]</scope>
    <source>
        <strain evidence="1 2">SCRP249</strain>
    </source>
</reference>
<name>A0A6A3G9F4_9STRA</name>
<protein>
    <submittedName>
        <fullName evidence="1">Uncharacterized protein</fullName>
    </submittedName>
</protein>
<dbReference type="AlphaFoldDB" id="A0A6A3G9F4"/>
<feature type="non-terminal residue" evidence="1">
    <location>
        <position position="30"/>
    </location>
</feature>
<accession>A0A6A3G9F4</accession>
<comment type="caution">
    <text evidence="1">The sequence shown here is derived from an EMBL/GenBank/DDBJ whole genome shotgun (WGS) entry which is preliminary data.</text>
</comment>
<proteinExistence type="predicted"/>
<gene>
    <name evidence="1" type="ORF">PR001_g34070</name>
</gene>
<evidence type="ECO:0000313" key="1">
    <source>
        <dbReference type="EMBL" id="KAE8950638.1"/>
    </source>
</evidence>
<dbReference type="Proteomes" id="UP000429607">
    <property type="component" value="Unassembled WGS sequence"/>
</dbReference>
<organism evidence="1 2">
    <name type="scientific">Phytophthora rubi</name>
    <dbReference type="NCBI Taxonomy" id="129364"/>
    <lineage>
        <taxon>Eukaryota</taxon>
        <taxon>Sar</taxon>
        <taxon>Stramenopiles</taxon>
        <taxon>Oomycota</taxon>
        <taxon>Peronosporomycetes</taxon>
        <taxon>Peronosporales</taxon>
        <taxon>Peronosporaceae</taxon>
        <taxon>Phytophthora</taxon>
    </lineage>
</organism>
<sequence length="30" mass="3329">MLTYSEPIGQSKGMDVIQREILITNVPTPP</sequence>